<dbReference type="EMBL" id="BAAAQN010000026">
    <property type="protein sequence ID" value="GAA2038287.1"/>
    <property type="molecule type" value="Genomic_DNA"/>
</dbReference>
<name>A0ABN2UJ81_9ACTN</name>
<evidence type="ECO:0000256" key="1">
    <source>
        <dbReference type="ARBA" id="ARBA00004651"/>
    </source>
</evidence>
<feature type="transmembrane region" description="Helical" evidence="7">
    <location>
        <begin position="634"/>
        <end position="653"/>
    </location>
</feature>
<accession>A0ABN2UJ81</accession>
<organism evidence="9 10">
    <name type="scientific">Catenulispora yoronensis</name>
    <dbReference type="NCBI Taxonomy" id="450799"/>
    <lineage>
        <taxon>Bacteria</taxon>
        <taxon>Bacillati</taxon>
        <taxon>Actinomycetota</taxon>
        <taxon>Actinomycetes</taxon>
        <taxon>Catenulisporales</taxon>
        <taxon>Catenulisporaceae</taxon>
        <taxon>Catenulispora</taxon>
    </lineage>
</organism>
<feature type="transmembrane region" description="Helical" evidence="7">
    <location>
        <begin position="564"/>
        <end position="585"/>
    </location>
</feature>
<dbReference type="Pfam" id="PF03176">
    <property type="entry name" value="MMPL"/>
    <property type="match status" value="2"/>
</dbReference>
<feature type="domain" description="Membrane transport protein MMPL" evidence="8">
    <location>
        <begin position="439"/>
        <end position="667"/>
    </location>
</feature>
<dbReference type="PANTHER" id="PTHR33406:SF11">
    <property type="entry name" value="MEMBRANE PROTEIN SCO6666-RELATED"/>
    <property type="match status" value="1"/>
</dbReference>
<feature type="transmembrane region" description="Helical" evidence="7">
    <location>
        <begin position="196"/>
        <end position="218"/>
    </location>
</feature>
<keyword evidence="6 7" id="KW-0472">Membrane</keyword>
<dbReference type="Proteomes" id="UP001500751">
    <property type="component" value="Unassembled WGS sequence"/>
</dbReference>
<comment type="caution">
    <text evidence="9">The sequence shown here is derived from an EMBL/GenBank/DDBJ whole genome shotgun (WGS) entry which is preliminary data.</text>
</comment>
<evidence type="ECO:0000256" key="6">
    <source>
        <dbReference type="ARBA" id="ARBA00023136"/>
    </source>
</evidence>
<dbReference type="InterPro" id="IPR004869">
    <property type="entry name" value="MMPL_dom"/>
</dbReference>
<feature type="transmembrane region" description="Helical" evidence="7">
    <location>
        <begin position="247"/>
        <end position="266"/>
    </location>
</feature>
<evidence type="ECO:0000313" key="10">
    <source>
        <dbReference type="Proteomes" id="UP001500751"/>
    </source>
</evidence>
<feature type="transmembrane region" description="Helical" evidence="7">
    <location>
        <begin position="493"/>
        <end position="512"/>
    </location>
</feature>
<evidence type="ECO:0000256" key="2">
    <source>
        <dbReference type="ARBA" id="ARBA00010157"/>
    </source>
</evidence>
<evidence type="ECO:0000259" key="8">
    <source>
        <dbReference type="Pfam" id="PF03176"/>
    </source>
</evidence>
<keyword evidence="4 7" id="KW-0812">Transmembrane</keyword>
<feature type="transmembrane region" description="Helical" evidence="7">
    <location>
        <begin position="272"/>
        <end position="301"/>
    </location>
</feature>
<keyword evidence="3" id="KW-1003">Cell membrane</keyword>
<evidence type="ECO:0000256" key="5">
    <source>
        <dbReference type="ARBA" id="ARBA00022989"/>
    </source>
</evidence>
<gene>
    <name evidence="9" type="ORF">GCM10009839_44720</name>
</gene>
<evidence type="ECO:0000256" key="7">
    <source>
        <dbReference type="SAM" id="Phobius"/>
    </source>
</evidence>
<reference evidence="9 10" key="1">
    <citation type="journal article" date="2019" name="Int. J. Syst. Evol. Microbiol.">
        <title>The Global Catalogue of Microorganisms (GCM) 10K type strain sequencing project: providing services to taxonomists for standard genome sequencing and annotation.</title>
        <authorList>
            <consortium name="The Broad Institute Genomics Platform"/>
            <consortium name="The Broad Institute Genome Sequencing Center for Infectious Disease"/>
            <person name="Wu L."/>
            <person name="Ma J."/>
        </authorList>
    </citation>
    <scope>NUCLEOTIDE SEQUENCE [LARGE SCALE GENOMIC DNA]</scope>
    <source>
        <strain evidence="9 10">JCM 16014</strain>
    </source>
</reference>
<dbReference type="SUPFAM" id="SSF82866">
    <property type="entry name" value="Multidrug efflux transporter AcrB transmembrane domain"/>
    <property type="match status" value="2"/>
</dbReference>
<feature type="domain" description="Membrane transport protein MMPL" evidence="8">
    <location>
        <begin position="20"/>
        <end position="335"/>
    </location>
</feature>
<evidence type="ECO:0000256" key="4">
    <source>
        <dbReference type="ARBA" id="ARBA00022692"/>
    </source>
</evidence>
<comment type="similarity">
    <text evidence="2">Belongs to the resistance-nodulation-cell division (RND) (TC 2.A.6) family. MmpL subfamily.</text>
</comment>
<sequence>MSQAVKTSYDNSFTLGGSGSGHAQELLQRSVPAQAGDSDQIVWRVSPGSVTDPAVKAKLSAALDQVARLPEVASVASPYRPGGEVQISPDGHTAYAVVGFTKAADNLDPANVKRVIAVATAARGPGLDVELGGQAVAHAEETPLSAVSAVGIVGAAVILLLAFGSLFAMALPIATAVAGVSSGLMLMAPLSHLTSVTGIAPMLGALIGLGVGVDYALFIVTRHRRGLLAGVDPRESAVAALNTSGRAVLFAGGTVGIALLGLLTLGQEFLDGLAYAAVITVGCTVLAAITLLPALFGVIGMRVLSRRERRRLGESTDTASPTLGLWARWARVVPRYRAVLAAASVAVMVVVSLPVLHLRLGFADASSDPKSSTSHKAYVMLADGFGAGFNGPLLVVAQTQSAGDRAALDRLDGALAAVPGVAAVQAGSDSGSDVTVTQVLPVTAPETPATSELIKHLRNDVIPAYTHGTTLQVYVGGLTATFDDFAAATSAKLPWLLAAIVGVSFLLLLVAFRSLLIPAMTAVVNLLSAAASFGVLTAVFQWGWGTHLIGLGAPTPVEGYLPGLVLAILFGLSMDYQVFLVSRMAEEWSHSRDNARAVIVGQTDTARVITAAAAIMIAVFLTFVFFGQVNIAEFGIGLAAAVALDAFILRTVLVPALMHLCGRANWWLPGWLDRRLPHLAVEPSTPEQALPAPSSALV</sequence>
<keyword evidence="5 7" id="KW-1133">Transmembrane helix</keyword>
<feature type="transmembrane region" description="Helical" evidence="7">
    <location>
        <begin position="524"/>
        <end position="544"/>
    </location>
</feature>
<comment type="subcellular location">
    <subcellularLocation>
        <location evidence="1">Cell membrane</location>
        <topology evidence="1">Multi-pass membrane protein</topology>
    </subcellularLocation>
</comment>
<dbReference type="Gene3D" id="1.20.1640.10">
    <property type="entry name" value="Multidrug efflux transporter AcrB transmembrane domain"/>
    <property type="match status" value="2"/>
</dbReference>
<protein>
    <submittedName>
        <fullName evidence="9">MMPL family transporter</fullName>
    </submittedName>
</protein>
<dbReference type="InterPro" id="IPR050545">
    <property type="entry name" value="Mycobact_MmpL"/>
</dbReference>
<feature type="transmembrane region" description="Helical" evidence="7">
    <location>
        <begin position="606"/>
        <end position="628"/>
    </location>
</feature>
<proteinExistence type="inferred from homology"/>
<dbReference type="RefSeq" id="WP_344667578.1">
    <property type="nucleotide sequence ID" value="NZ_BAAAQN010000026.1"/>
</dbReference>
<keyword evidence="10" id="KW-1185">Reference proteome</keyword>
<dbReference type="PANTHER" id="PTHR33406">
    <property type="entry name" value="MEMBRANE PROTEIN MJ1562-RELATED"/>
    <property type="match status" value="1"/>
</dbReference>
<evidence type="ECO:0000256" key="3">
    <source>
        <dbReference type="ARBA" id="ARBA00022475"/>
    </source>
</evidence>
<feature type="transmembrane region" description="Helical" evidence="7">
    <location>
        <begin position="338"/>
        <end position="360"/>
    </location>
</feature>
<evidence type="ECO:0000313" key="9">
    <source>
        <dbReference type="EMBL" id="GAA2038287.1"/>
    </source>
</evidence>